<reference evidence="3 4" key="1">
    <citation type="submission" date="2019-07" db="EMBL/GenBank/DDBJ databases">
        <authorList>
            <person name="Kim J."/>
        </authorList>
    </citation>
    <scope>NUCLEOTIDE SEQUENCE [LARGE SCALE GENOMIC DNA]</scope>
    <source>
        <strain evidence="3 4">G13</strain>
    </source>
</reference>
<dbReference type="InterPro" id="IPR011701">
    <property type="entry name" value="MFS"/>
</dbReference>
<protein>
    <submittedName>
        <fullName evidence="3">MFS transporter</fullName>
    </submittedName>
</protein>
<dbReference type="Pfam" id="PF07690">
    <property type="entry name" value="MFS_1"/>
    <property type="match status" value="1"/>
</dbReference>
<dbReference type="PANTHER" id="PTHR23526">
    <property type="entry name" value="INTEGRAL MEMBRANE TRANSPORT PROTEIN-RELATED"/>
    <property type="match status" value="1"/>
</dbReference>
<evidence type="ECO:0000256" key="1">
    <source>
        <dbReference type="ARBA" id="ARBA00004651"/>
    </source>
</evidence>
<dbReference type="InterPro" id="IPR052528">
    <property type="entry name" value="Sugar_transport-like"/>
</dbReference>
<dbReference type="Proteomes" id="UP000316330">
    <property type="component" value="Unassembled WGS sequence"/>
</dbReference>
<dbReference type="SUPFAM" id="SSF103473">
    <property type="entry name" value="MFS general substrate transporter"/>
    <property type="match status" value="1"/>
</dbReference>
<dbReference type="EMBL" id="VNJJ01000006">
    <property type="protein sequence ID" value="TVX99693.1"/>
    <property type="molecule type" value="Genomic_DNA"/>
</dbReference>
<feature type="transmembrane region" description="Helical" evidence="2">
    <location>
        <begin position="379"/>
        <end position="398"/>
    </location>
</feature>
<organism evidence="3 4">
    <name type="scientific">Cohnella terricola</name>
    <dbReference type="NCBI Taxonomy" id="1289167"/>
    <lineage>
        <taxon>Bacteria</taxon>
        <taxon>Bacillati</taxon>
        <taxon>Bacillota</taxon>
        <taxon>Bacilli</taxon>
        <taxon>Bacillales</taxon>
        <taxon>Paenibacillaceae</taxon>
        <taxon>Cohnella</taxon>
    </lineage>
</organism>
<name>A0A559JIJ5_9BACL</name>
<comment type="caution">
    <text evidence="3">The sequence shown here is derived from an EMBL/GenBank/DDBJ whole genome shotgun (WGS) entry which is preliminary data.</text>
</comment>
<keyword evidence="2" id="KW-1133">Transmembrane helix</keyword>
<evidence type="ECO:0000313" key="4">
    <source>
        <dbReference type="Proteomes" id="UP000316330"/>
    </source>
</evidence>
<comment type="subcellular location">
    <subcellularLocation>
        <location evidence="1">Cell membrane</location>
        <topology evidence="1">Multi-pass membrane protein</topology>
    </subcellularLocation>
</comment>
<dbReference type="RefSeq" id="WP_144701736.1">
    <property type="nucleotide sequence ID" value="NZ_VNJJ01000006.1"/>
</dbReference>
<dbReference type="GO" id="GO:0005886">
    <property type="term" value="C:plasma membrane"/>
    <property type="evidence" value="ECO:0007669"/>
    <property type="project" value="UniProtKB-SubCell"/>
</dbReference>
<keyword evidence="2" id="KW-0812">Transmembrane</keyword>
<feature type="transmembrane region" description="Helical" evidence="2">
    <location>
        <begin position="142"/>
        <end position="160"/>
    </location>
</feature>
<feature type="transmembrane region" description="Helical" evidence="2">
    <location>
        <begin position="354"/>
        <end position="373"/>
    </location>
</feature>
<gene>
    <name evidence="3" type="ORF">FPZ45_12095</name>
</gene>
<feature type="transmembrane region" description="Helical" evidence="2">
    <location>
        <begin position="81"/>
        <end position="100"/>
    </location>
</feature>
<feature type="transmembrane region" description="Helical" evidence="2">
    <location>
        <begin position="172"/>
        <end position="195"/>
    </location>
</feature>
<dbReference type="Gene3D" id="1.20.1250.20">
    <property type="entry name" value="MFS general substrate transporter like domains"/>
    <property type="match status" value="1"/>
</dbReference>
<dbReference type="GO" id="GO:0022857">
    <property type="term" value="F:transmembrane transporter activity"/>
    <property type="evidence" value="ECO:0007669"/>
    <property type="project" value="InterPro"/>
</dbReference>
<feature type="transmembrane region" description="Helical" evidence="2">
    <location>
        <begin position="285"/>
        <end position="304"/>
    </location>
</feature>
<dbReference type="AlphaFoldDB" id="A0A559JIJ5"/>
<evidence type="ECO:0000313" key="3">
    <source>
        <dbReference type="EMBL" id="TVX99693.1"/>
    </source>
</evidence>
<feature type="transmembrane region" description="Helical" evidence="2">
    <location>
        <begin position="21"/>
        <end position="43"/>
    </location>
</feature>
<feature type="transmembrane region" description="Helical" evidence="2">
    <location>
        <begin position="310"/>
        <end position="334"/>
    </location>
</feature>
<dbReference type="InterPro" id="IPR036259">
    <property type="entry name" value="MFS_trans_sf"/>
</dbReference>
<feature type="transmembrane region" description="Helical" evidence="2">
    <location>
        <begin position="231"/>
        <end position="249"/>
    </location>
</feature>
<proteinExistence type="predicted"/>
<feature type="transmembrane region" description="Helical" evidence="2">
    <location>
        <begin position="255"/>
        <end position="273"/>
    </location>
</feature>
<dbReference type="PANTHER" id="PTHR23526:SF2">
    <property type="entry name" value="MAJOR FACILITATOR SUPERFAMILY (MFS) PROFILE DOMAIN-CONTAINING PROTEIN"/>
    <property type="match status" value="1"/>
</dbReference>
<evidence type="ECO:0000256" key="2">
    <source>
        <dbReference type="SAM" id="Phobius"/>
    </source>
</evidence>
<sequence>MTTRLQHRQAGAFDGQTRLLLAVNGLFITAGALSGTYFGIYIWKASNDYIRLGWFTLITHVAMGLTFWIAGNAAKEGNKMILLRLGIGISAVFYAIVLLLKGNAVHYIWLLGLIQGMAMGLFWLAFNVVYFEVTEPDNRDRFNGWTGTIGSLVGIIVPWSSGFLISRLGGNAGYRIIFILSFCIFVAGIAVSFFLRNRRTKGNYDWRWPIGLLKDSGTSWRAVLGGLASQGIRESVFGVIIGVLIYVQTGSEMKLGNFMLVTSAVGFVSFLIAGKWLKPEWRNRGMLVGAIALVAAILPLFAGLSYATLLAFGVSAALFFPLYLLPMTSTVFDLIGRDEDSVQRRVEFVVARELALNVGRIIGMTVFMCTISVSKAPAVMNWLLLSVGSSPLLSWMFMRKVLAERVKGTRLDVKPKSIL</sequence>
<keyword evidence="4" id="KW-1185">Reference proteome</keyword>
<feature type="transmembrane region" description="Helical" evidence="2">
    <location>
        <begin position="106"/>
        <end position="130"/>
    </location>
</feature>
<feature type="transmembrane region" description="Helical" evidence="2">
    <location>
        <begin position="49"/>
        <end position="69"/>
    </location>
</feature>
<dbReference type="OrthoDB" id="2086294at2"/>
<keyword evidence="2" id="KW-0472">Membrane</keyword>
<accession>A0A559JIJ5</accession>